<name>A0A5C4SHR2_9FLAO</name>
<evidence type="ECO:0008006" key="4">
    <source>
        <dbReference type="Google" id="ProtNLM"/>
    </source>
</evidence>
<comment type="caution">
    <text evidence="2">The sequence shown here is derived from an EMBL/GenBank/DDBJ whole genome shotgun (WGS) entry which is preliminary data.</text>
</comment>
<reference evidence="2 3" key="1">
    <citation type="submission" date="2019-05" db="EMBL/GenBank/DDBJ databases">
        <title>Tamlana fucoidanivorans sp. nov., isolated from the surface of algae collected from Fujian province in China.</title>
        <authorList>
            <person name="Li J."/>
        </authorList>
    </citation>
    <scope>NUCLEOTIDE SEQUENCE [LARGE SCALE GENOMIC DNA]</scope>
    <source>
        <strain evidence="2 3">CW2-9</strain>
    </source>
</reference>
<proteinExistence type="predicted"/>
<dbReference type="Proteomes" id="UP000308713">
    <property type="component" value="Unassembled WGS sequence"/>
</dbReference>
<dbReference type="InterPro" id="IPR015943">
    <property type="entry name" value="WD40/YVTN_repeat-like_dom_sf"/>
</dbReference>
<dbReference type="EMBL" id="VDCS01000011">
    <property type="protein sequence ID" value="TNJ43151.1"/>
    <property type="molecule type" value="Genomic_DNA"/>
</dbReference>
<evidence type="ECO:0000313" key="3">
    <source>
        <dbReference type="Proteomes" id="UP000308713"/>
    </source>
</evidence>
<protein>
    <recommendedName>
        <fullName evidence="4">Glycosyl hydrolase</fullName>
    </recommendedName>
</protein>
<gene>
    <name evidence="2" type="ORF">FGF67_12410</name>
</gene>
<dbReference type="OrthoDB" id="9767885at2"/>
<sequence>MLKSSISHSVLVCFFLLCSIASFGQKDAGNQDFFKTLRLQKVQSDQNVQWNNFGPGMSGYCEGFWCHPTDANVMFMGPDMHVSFGTWDGGKSWHTLKDSDGLGLDMKRVLDIEFSIQNPDFGMAIDWNGWIYQTHDKGRSWDKQGGFGTSYT</sequence>
<evidence type="ECO:0000313" key="2">
    <source>
        <dbReference type="EMBL" id="TNJ43151.1"/>
    </source>
</evidence>
<dbReference type="AlphaFoldDB" id="A0A5C4SHR2"/>
<keyword evidence="1" id="KW-0732">Signal</keyword>
<keyword evidence="3" id="KW-1185">Reference proteome</keyword>
<dbReference type="Gene3D" id="2.130.10.10">
    <property type="entry name" value="YVTN repeat-like/Quinoprotein amine dehydrogenase"/>
    <property type="match status" value="1"/>
</dbReference>
<feature type="signal peptide" evidence="1">
    <location>
        <begin position="1"/>
        <end position="28"/>
    </location>
</feature>
<feature type="chain" id="PRO_5022899681" description="Glycosyl hydrolase" evidence="1">
    <location>
        <begin position="29"/>
        <end position="152"/>
    </location>
</feature>
<dbReference type="RefSeq" id="WP_139698068.1">
    <property type="nucleotide sequence ID" value="NZ_CP074074.1"/>
</dbReference>
<evidence type="ECO:0000256" key="1">
    <source>
        <dbReference type="SAM" id="SignalP"/>
    </source>
</evidence>
<organism evidence="2 3">
    <name type="scientific">Allotamlana fucoidanivorans</name>
    <dbReference type="NCBI Taxonomy" id="2583814"/>
    <lineage>
        <taxon>Bacteria</taxon>
        <taxon>Pseudomonadati</taxon>
        <taxon>Bacteroidota</taxon>
        <taxon>Flavobacteriia</taxon>
        <taxon>Flavobacteriales</taxon>
        <taxon>Flavobacteriaceae</taxon>
        <taxon>Allotamlana</taxon>
    </lineage>
</organism>
<accession>A0A5C4SHR2</accession>
<dbReference type="SUPFAM" id="SSF110296">
    <property type="entry name" value="Oligoxyloglucan reducing end-specific cellobiohydrolase"/>
    <property type="match status" value="1"/>
</dbReference>